<dbReference type="NCBIfam" id="NF007640">
    <property type="entry name" value="PRK10307.1"/>
    <property type="match status" value="1"/>
</dbReference>
<keyword evidence="3" id="KW-1185">Reference proteome</keyword>
<reference evidence="2 3" key="1">
    <citation type="submission" date="2020-11" db="EMBL/GenBank/DDBJ databases">
        <title>The genome sequence of Erythrobacter sp. 6D36.</title>
        <authorList>
            <person name="Liu Y."/>
        </authorList>
    </citation>
    <scope>NUCLEOTIDE SEQUENCE [LARGE SCALE GENOMIC DNA]</scope>
    <source>
        <strain evidence="2 3">6D36</strain>
    </source>
</reference>
<dbReference type="SUPFAM" id="SSF53756">
    <property type="entry name" value="UDP-Glycosyltransferase/glycogen phosphorylase"/>
    <property type="match status" value="1"/>
</dbReference>
<sequence length="434" mass="47404">MQFNACSCVEPVAAHLRSPQGSCAVTRLLFLGLNFAPEEIGVGHYSTQLVEHWLGHGHEATIVAAKPYYPQWHTWPGYKAGWQSGAHGAARICRCPIYVPSKPTGFRRIVHYATFGLSAFFPAITAAIRTRPDIVMTVAPSLLAAPIALVAAKVCGARSWLHVQDFEVQAAFATGLLGDSGFIARLAKRFERWTFGKFDTVSTISSQMCKRLAQNDVQQDRIVEMRNWADLDQISPLSAPSSYRERWAVKTPHVALYSGNIANKQGLDLIIDAARILKDRKDLTFVICGNGSDRSALEERSGSLPNVQFHDLQPRAELGELLGLATIHLLPHLERAADLMLPSKLANMLASGRPVVATAVEGTGLSQEVEGVGLVTPPRDADAFASAIVTLMEDPALHSRFSAAARLRAETRWNKQEILAPFMEAAGVPRLAKR</sequence>
<dbReference type="KEGG" id="qso:IRL76_07315"/>
<gene>
    <name evidence="2" type="ORF">IRL76_07315</name>
</gene>
<dbReference type="InterPro" id="IPR028098">
    <property type="entry name" value="Glyco_trans_4-like_N"/>
</dbReference>
<keyword evidence="2" id="KW-0808">Transferase</keyword>
<dbReference type="Pfam" id="PF13579">
    <property type="entry name" value="Glyco_trans_4_4"/>
    <property type="match status" value="1"/>
</dbReference>
<dbReference type="GO" id="GO:0016758">
    <property type="term" value="F:hexosyltransferase activity"/>
    <property type="evidence" value="ECO:0007669"/>
    <property type="project" value="TreeGrafter"/>
</dbReference>
<feature type="domain" description="Glycosyltransferase subfamily 4-like N-terminal" evidence="1">
    <location>
        <begin position="41"/>
        <end position="228"/>
    </location>
</feature>
<dbReference type="InterPro" id="IPR050194">
    <property type="entry name" value="Glycosyltransferase_grp1"/>
</dbReference>
<accession>A0A7S8F237</accession>
<evidence type="ECO:0000259" key="1">
    <source>
        <dbReference type="Pfam" id="PF13579"/>
    </source>
</evidence>
<dbReference type="PANTHER" id="PTHR45947">
    <property type="entry name" value="SULFOQUINOVOSYL TRANSFERASE SQD2"/>
    <property type="match status" value="1"/>
</dbReference>
<dbReference type="EMBL" id="CP064654">
    <property type="protein sequence ID" value="QPC97722.1"/>
    <property type="molecule type" value="Genomic_DNA"/>
</dbReference>
<proteinExistence type="predicted"/>
<dbReference type="Proteomes" id="UP000594459">
    <property type="component" value="Chromosome"/>
</dbReference>
<dbReference type="AlphaFoldDB" id="A0A7S8F237"/>
<evidence type="ECO:0000313" key="2">
    <source>
        <dbReference type="EMBL" id="QPC97722.1"/>
    </source>
</evidence>
<dbReference type="Gene3D" id="3.40.50.2000">
    <property type="entry name" value="Glycogen Phosphorylase B"/>
    <property type="match status" value="2"/>
</dbReference>
<protein>
    <submittedName>
        <fullName evidence="2">WcaI family glycosyltransferase</fullName>
    </submittedName>
</protein>
<evidence type="ECO:0000313" key="3">
    <source>
        <dbReference type="Proteomes" id="UP000594459"/>
    </source>
</evidence>
<dbReference type="CDD" id="cd03794">
    <property type="entry name" value="GT4_WbuB-like"/>
    <property type="match status" value="1"/>
</dbReference>
<organism evidence="2 3">
    <name type="scientific">Qipengyuania soli</name>
    <dbReference type="NCBI Taxonomy" id="2782568"/>
    <lineage>
        <taxon>Bacteria</taxon>
        <taxon>Pseudomonadati</taxon>
        <taxon>Pseudomonadota</taxon>
        <taxon>Alphaproteobacteria</taxon>
        <taxon>Sphingomonadales</taxon>
        <taxon>Erythrobacteraceae</taxon>
        <taxon>Qipengyuania</taxon>
    </lineage>
</organism>
<dbReference type="Pfam" id="PF13692">
    <property type="entry name" value="Glyco_trans_1_4"/>
    <property type="match status" value="1"/>
</dbReference>
<dbReference type="PANTHER" id="PTHR45947:SF3">
    <property type="entry name" value="SULFOQUINOVOSYL TRANSFERASE SQD2"/>
    <property type="match status" value="1"/>
</dbReference>
<name>A0A7S8F237_9SPHN</name>